<evidence type="ECO:0000256" key="5">
    <source>
        <dbReference type="ARBA" id="ARBA00022449"/>
    </source>
</evidence>
<keyword evidence="8" id="KW-0999">Mitochondrion inner membrane</keyword>
<dbReference type="SUPFAM" id="SSF103506">
    <property type="entry name" value="Mitochondrial carrier"/>
    <property type="match status" value="1"/>
</dbReference>
<dbReference type="GO" id="GO:0140021">
    <property type="term" value="P:mitochondrial ADP transmembrane transport"/>
    <property type="evidence" value="ECO:0007669"/>
    <property type="project" value="InterPro"/>
</dbReference>
<evidence type="ECO:0000256" key="7">
    <source>
        <dbReference type="ARBA" id="ARBA00022737"/>
    </source>
</evidence>
<keyword evidence="10" id="KW-0496">Mitochondrion</keyword>
<evidence type="ECO:0000256" key="6">
    <source>
        <dbReference type="ARBA" id="ARBA00022692"/>
    </source>
</evidence>
<evidence type="ECO:0000256" key="10">
    <source>
        <dbReference type="ARBA" id="ARBA00023128"/>
    </source>
</evidence>
<evidence type="ECO:0000256" key="2">
    <source>
        <dbReference type="ARBA" id="ARBA00006375"/>
    </source>
</evidence>
<comment type="caution">
    <text evidence="17">The sequence shown here is derived from an EMBL/GenBank/DDBJ whole genome shotgun (WGS) entry which is preliminary data.</text>
</comment>
<evidence type="ECO:0000256" key="16">
    <source>
        <dbReference type="RuleBase" id="RU368008"/>
    </source>
</evidence>
<protein>
    <recommendedName>
        <fullName evidence="16">ADP/ATP translocase</fullName>
    </recommendedName>
    <alternativeName>
        <fullName evidence="16">ADP,ATP carrier protein</fullName>
    </alternativeName>
</protein>
<dbReference type="InterPro" id="IPR018108">
    <property type="entry name" value="MCP_transmembrane"/>
</dbReference>
<dbReference type="Proteomes" id="UP000475862">
    <property type="component" value="Unassembled WGS sequence"/>
</dbReference>
<evidence type="ECO:0000256" key="13">
    <source>
        <dbReference type="ARBA" id="ARBA00045250"/>
    </source>
</evidence>
<dbReference type="PANTHER" id="PTHR45635">
    <property type="entry name" value="ADP,ATP CARRIER PROTEIN 1-RELATED-RELATED"/>
    <property type="match status" value="1"/>
</dbReference>
<dbReference type="Pfam" id="PF00153">
    <property type="entry name" value="Mito_carr"/>
    <property type="match status" value="3"/>
</dbReference>
<evidence type="ECO:0000256" key="15">
    <source>
        <dbReference type="RuleBase" id="RU000488"/>
    </source>
</evidence>
<keyword evidence="11 14" id="KW-0472">Membrane</keyword>
<organism evidence="17 18">
    <name type="scientific">Aphis glycines</name>
    <name type="common">Soybean aphid</name>
    <dbReference type="NCBI Taxonomy" id="307491"/>
    <lineage>
        <taxon>Eukaryota</taxon>
        <taxon>Metazoa</taxon>
        <taxon>Ecdysozoa</taxon>
        <taxon>Arthropoda</taxon>
        <taxon>Hexapoda</taxon>
        <taxon>Insecta</taxon>
        <taxon>Pterygota</taxon>
        <taxon>Neoptera</taxon>
        <taxon>Paraneoptera</taxon>
        <taxon>Hemiptera</taxon>
        <taxon>Sternorrhyncha</taxon>
        <taxon>Aphidomorpha</taxon>
        <taxon>Aphidoidea</taxon>
        <taxon>Aphididae</taxon>
        <taxon>Aphidini</taxon>
        <taxon>Aphis</taxon>
        <taxon>Aphis</taxon>
    </lineage>
</organism>
<evidence type="ECO:0000256" key="3">
    <source>
        <dbReference type="ARBA" id="ARBA00011245"/>
    </source>
</evidence>
<dbReference type="GO" id="GO:0005471">
    <property type="term" value="F:ATP:ADP antiporter activity"/>
    <property type="evidence" value="ECO:0007669"/>
    <property type="project" value="UniProtKB-UniRule"/>
</dbReference>
<dbReference type="PRINTS" id="PR00927">
    <property type="entry name" value="ADPTRNSLCASE"/>
</dbReference>
<dbReference type="PROSITE" id="PS50920">
    <property type="entry name" value="SOLCAR"/>
    <property type="match status" value="3"/>
</dbReference>
<dbReference type="InterPro" id="IPR002113">
    <property type="entry name" value="ADT_euk_type"/>
</dbReference>
<comment type="subunit">
    <text evidence="3 16">Monomer.</text>
</comment>
<evidence type="ECO:0000313" key="18">
    <source>
        <dbReference type="Proteomes" id="UP000475862"/>
    </source>
</evidence>
<comment type="catalytic activity">
    <reaction evidence="12">
        <text>ADP(in) + ATP(out) = ADP(out) + ATP(in)</text>
        <dbReference type="Rhea" id="RHEA:34999"/>
        <dbReference type="ChEBI" id="CHEBI:30616"/>
        <dbReference type="ChEBI" id="CHEBI:456216"/>
    </reaction>
    <physiologicalReaction direction="left-to-right" evidence="12">
        <dbReference type="Rhea" id="RHEA:35000"/>
    </physiologicalReaction>
</comment>
<name>A0A6G0U1V8_APHGL</name>
<proteinExistence type="inferred from homology"/>
<evidence type="ECO:0000313" key="17">
    <source>
        <dbReference type="EMBL" id="KAE9542923.1"/>
    </source>
</evidence>
<accession>A0A6G0U1V8</accession>
<dbReference type="Gene3D" id="1.50.40.10">
    <property type="entry name" value="Mitochondrial carrier domain"/>
    <property type="match status" value="1"/>
</dbReference>
<dbReference type="InterPro" id="IPR023395">
    <property type="entry name" value="MCP_dom_sf"/>
</dbReference>
<dbReference type="GO" id="GO:1990544">
    <property type="term" value="P:mitochondrial ATP transmembrane transport"/>
    <property type="evidence" value="ECO:0007669"/>
    <property type="project" value="InterPro"/>
</dbReference>
<evidence type="ECO:0000256" key="4">
    <source>
        <dbReference type="ARBA" id="ARBA00022448"/>
    </source>
</evidence>
<comment type="similarity">
    <text evidence="2 15">Belongs to the mitochondrial carrier (TC 2.A.29) family.</text>
</comment>
<dbReference type="EMBL" id="VYZN01000009">
    <property type="protein sequence ID" value="KAE9542923.1"/>
    <property type="molecule type" value="Genomic_DNA"/>
</dbReference>
<sequence>MACSQLLDYRIDIQKKDKERSSLHEFGLDAVSSAVATAIARSVVAPFDRVKIISQVHYTSIVNGQNNLHYHPGILTTLNQIYREQGLRALWFGNFTNILRFVPSQAVMFGLNTFYLKLLLGNIKHKDNGWSHTALSLISGGLSGATTLCMFYPLLFCQTHLAAHVGPLVDREYTGLLDCIQKTVHTNGVRALYTGFAIAANGMVINKAIYFGAYYSFNKTILDHSNSLVSNKEKDAKLPFWIRFATAQVATYLSQLFSYPLDTIGRVLIVQTAQEEKLYLNARDCFTKLWKSQGLSGLYRGMLPNMIRSSGSALILVLHDEFKWTLSKMGFFGGDIQDD</sequence>
<keyword evidence="7" id="KW-0677">Repeat</keyword>
<evidence type="ECO:0000256" key="11">
    <source>
        <dbReference type="ARBA" id="ARBA00023136"/>
    </source>
</evidence>
<evidence type="ECO:0000256" key="14">
    <source>
        <dbReference type="PROSITE-ProRule" id="PRU00282"/>
    </source>
</evidence>
<keyword evidence="18" id="KW-1185">Reference proteome</keyword>
<evidence type="ECO:0000256" key="8">
    <source>
        <dbReference type="ARBA" id="ARBA00022792"/>
    </source>
</evidence>
<evidence type="ECO:0000256" key="1">
    <source>
        <dbReference type="ARBA" id="ARBA00004448"/>
    </source>
</evidence>
<dbReference type="AlphaFoldDB" id="A0A6G0U1V8"/>
<reference evidence="17 18" key="1">
    <citation type="submission" date="2019-08" db="EMBL/GenBank/DDBJ databases">
        <title>The genome of the soybean aphid Biotype 1, its phylome, world population structure and adaptation to the North American continent.</title>
        <authorList>
            <person name="Giordano R."/>
            <person name="Donthu R.K."/>
            <person name="Hernandez A.G."/>
            <person name="Wright C.L."/>
            <person name="Zimin A.V."/>
        </authorList>
    </citation>
    <scope>NUCLEOTIDE SEQUENCE [LARGE SCALE GENOMIC DNA]</scope>
    <source>
        <tissue evidence="17">Whole aphids</tissue>
    </source>
</reference>
<dbReference type="GO" id="GO:1901029">
    <property type="term" value="P:negative regulation of mitochondrial outer membrane permeabilization involved in apoptotic signaling pathway"/>
    <property type="evidence" value="ECO:0007669"/>
    <property type="project" value="TreeGrafter"/>
</dbReference>
<dbReference type="InterPro" id="IPR002067">
    <property type="entry name" value="MCP"/>
</dbReference>
<comment type="function">
    <text evidence="16">Catalyzes the exchange of ADP and ATP across the membrane.</text>
</comment>
<gene>
    <name evidence="17" type="ORF">AGLY_002834</name>
</gene>
<comment type="subcellular location">
    <subcellularLocation>
        <location evidence="16">Membrane</location>
        <topology evidence="16">Multi-pass membrane protein</topology>
    </subcellularLocation>
    <subcellularLocation>
        <location evidence="1">Mitochondrion inner membrane</location>
        <topology evidence="1">Multi-pass membrane protein</topology>
    </subcellularLocation>
</comment>
<evidence type="ECO:0000256" key="9">
    <source>
        <dbReference type="ARBA" id="ARBA00022989"/>
    </source>
</evidence>
<feature type="repeat" description="Solcar" evidence="14">
    <location>
        <begin position="24"/>
        <end position="118"/>
    </location>
</feature>
<feature type="repeat" description="Solcar" evidence="14">
    <location>
        <begin position="131"/>
        <end position="220"/>
    </location>
</feature>
<dbReference type="GO" id="GO:0005743">
    <property type="term" value="C:mitochondrial inner membrane"/>
    <property type="evidence" value="ECO:0007669"/>
    <property type="project" value="UniProtKB-SubCell"/>
</dbReference>
<keyword evidence="4 15" id="KW-0813">Transport</keyword>
<keyword evidence="9" id="KW-1133">Transmembrane helix</keyword>
<evidence type="ECO:0000256" key="12">
    <source>
        <dbReference type="ARBA" id="ARBA00024143"/>
    </source>
</evidence>
<keyword evidence="5" id="KW-0050">Antiport</keyword>
<dbReference type="OrthoDB" id="6703404at2759"/>
<keyword evidence="6 14" id="KW-0812">Transmembrane</keyword>
<comment type="function">
    <text evidence="13">ADP:ATP antiporter that mediates import of ADP into the mitochondrial matrix for ATP synthesis, and export of ATP out to fuel the cell. Cycles between the cytoplasmic-open state (c-state) and the matrix-open state (m-state): operates by the alternating access mechanism with a single substrate-binding site intermittently exposed to either the cytosolic (c-state) or matrix (m-state) side of the inner mitochondrial membrane.</text>
</comment>
<feature type="repeat" description="Solcar" evidence="14">
    <location>
        <begin position="238"/>
        <end position="325"/>
    </location>
</feature>
<dbReference type="PANTHER" id="PTHR45635:SF14">
    <property type="entry name" value="ADP_ATP TRANSLOCASE"/>
    <property type="match status" value="1"/>
</dbReference>
<dbReference type="PRINTS" id="PR00926">
    <property type="entry name" value="MITOCARRIER"/>
</dbReference>